<accession>A0ABS9H9R9</accession>
<evidence type="ECO:0000256" key="1">
    <source>
        <dbReference type="SAM" id="Phobius"/>
    </source>
</evidence>
<evidence type="ECO:0000313" key="4">
    <source>
        <dbReference type="Proteomes" id="UP001201161"/>
    </source>
</evidence>
<protein>
    <submittedName>
        <fullName evidence="3">Flp pilus-assembly TadE/G-like family protein</fullName>
    </submittedName>
</protein>
<reference evidence="3 4" key="1">
    <citation type="submission" date="2022-01" db="EMBL/GenBank/DDBJ databases">
        <title>Nocardioides sp. nov., an actinomycete isolated from mining soil.</title>
        <authorList>
            <person name="Liu L."/>
        </authorList>
    </citation>
    <scope>NUCLEOTIDE SEQUENCE [LARGE SCALE GENOMIC DNA]</scope>
    <source>
        <strain evidence="3 4">KLBMP 9356</strain>
    </source>
</reference>
<dbReference type="NCBIfam" id="TIGR03816">
    <property type="entry name" value="tadE_like_DECH"/>
    <property type="match status" value="1"/>
</dbReference>
<dbReference type="Proteomes" id="UP001201161">
    <property type="component" value="Unassembled WGS sequence"/>
</dbReference>
<evidence type="ECO:0000313" key="3">
    <source>
        <dbReference type="EMBL" id="MCF6377951.1"/>
    </source>
</evidence>
<dbReference type="EMBL" id="JAKJHZ010000006">
    <property type="protein sequence ID" value="MCF6377951.1"/>
    <property type="molecule type" value="Genomic_DNA"/>
</dbReference>
<comment type="caution">
    <text evidence="3">The sequence shown here is derived from an EMBL/GenBank/DDBJ whole genome shotgun (WGS) entry which is preliminary data.</text>
</comment>
<gene>
    <name evidence="3" type="ORF">L2K70_10065</name>
</gene>
<feature type="domain" description="Putative Flp pilus-assembly TadG-like N-terminal" evidence="2">
    <location>
        <begin position="15"/>
        <end position="61"/>
    </location>
</feature>
<feature type="transmembrane region" description="Helical" evidence="1">
    <location>
        <begin position="20"/>
        <end position="42"/>
    </location>
</feature>
<keyword evidence="4" id="KW-1185">Reference proteome</keyword>
<dbReference type="Pfam" id="PF13400">
    <property type="entry name" value="Tad"/>
    <property type="match status" value="1"/>
</dbReference>
<dbReference type="RefSeq" id="WP_236401704.1">
    <property type="nucleotide sequence ID" value="NZ_JAKJHZ010000006.1"/>
</dbReference>
<organism evidence="3 4">
    <name type="scientific">Nocardioides potassii</name>
    <dbReference type="NCBI Taxonomy" id="2911371"/>
    <lineage>
        <taxon>Bacteria</taxon>
        <taxon>Bacillati</taxon>
        <taxon>Actinomycetota</taxon>
        <taxon>Actinomycetes</taxon>
        <taxon>Propionibacteriales</taxon>
        <taxon>Nocardioidaceae</taxon>
        <taxon>Nocardioides</taxon>
    </lineage>
</organism>
<dbReference type="InterPro" id="IPR028087">
    <property type="entry name" value="Tad_N"/>
</dbReference>
<name>A0ABS9H9R9_9ACTN</name>
<keyword evidence="1" id="KW-0472">Membrane</keyword>
<evidence type="ECO:0000259" key="2">
    <source>
        <dbReference type="Pfam" id="PF13400"/>
    </source>
</evidence>
<dbReference type="InterPro" id="IPR021202">
    <property type="entry name" value="Rv3654c-like"/>
</dbReference>
<keyword evidence="1" id="KW-1133">Transmembrane helix</keyword>
<proteinExistence type="predicted"/>
<keyword evidence="1" id="KW-0812">Transmembrane</keyword>
<sequence length="118" mass="11604">MKRGTEPGAARTDRGGATVLVVAMAGLLVFVMTGLGAAGGLVTAQRRAQAAADLAALAGASHLDDACGRAGEVATANGAVLEGCRLAGDEVTVEVSVPGPDVPRRDVRLTAEARAGPG</sequence>